<protein>
    <recommendedName>
        <fullName evidence="3">NACHT domain-containing protein</fullName>
    </recommendedName>
</protein>
<dbReference type="PANTHER" id="PTHR10039">
    <property type="entry name" value="AMELOGENIN"/>
    <property type="match status" value="1"/>
</dbReference>
<dbReference type="GeneID" id="92052438"/>
<evidence type="ECO:0000259" key="3">
    <source>
        <dbReference type="PROSITE" id="PS50837"/>
    </source>
</evidence>
<feature type="domain" description="NACHT" evidence="3">
    <location>
        <begin position="360"/>
        <end position="500"/>
    </location>
</feature>
<evidence type="ECO:0000313" key="4">
    <source>
        <dbReference type="EMBL" id="KAK8062967.1"/>
    </source>
</evidence>
<dbReference type="SUPFAM" id="SSF52540">
    <property type="entry name" value="P-loop containing nucleoside triphosphate hydrolases"/>
    <property type="match status" value="1"/>
</dbReference>
<dbReference type="PANTHER" id="PTHR10039:SF17">
    <property type="entry name" value="FUNGAL STAND N-TERMINAL GOODBYE DOMAIN-CONTAINING PROTEIN-RELATED"/>
    <property type="match status" value="1"/>
</dbReference>
<dbReference type="EMBL" id="JAQQWN010000010">
    <property type="protein sequence ID" value="KAK8062967.1"/>
    <property type="molecule type" value="Genomic_DNA"/>
</dbReference>
<dbReference type="PROSITE" id="PS50837">
    <property type="entry name" value="NACHT"/>
    <property type="match status" value="1"/>
</dbReference>
<keyword evidence="5" id="KW-1185">Reference proteome</keyword>
<dbReference type="Pfam" id="PF24883">
    <property type="entry name" value="NPHP3_N"/>
    <property type="match status" value="1"/>
</dbReference>
<dbReference type="Proteomes" id="UP001433268">
    <property type="component" value="Unassembled WGS sequence"/>
</dbReference>
<keyword evidence="1" id="KW-0677">Repeat</keyword>
<reference evidence="4 5" key="1">
    <citation type="submission" date="2023-01" db="EMBL/GenBank/DDBJ databases">
        <title>Analysis of 21 Apiospora genomes using comparative genomics revels a genus with tremendous synthesis potential of carbohydrate active enzymes and secondary metabolites.</title>
        <authorList>
            <person name="Sorensen T."/>
        </authorList>
    </citation>
    <scope>NUCLEOTIDE SEQUENCE [LARGE SCALE GENOMIC DNA]</scope>
    <source>
        <strain evidence="4 5">CBS 114990</strain>
    </source>
</reference>
<organism evidence="4 5">
    <name type="scientific">Apiospora hydei</name>
    <dbReference type="NCBI Taxonomy" id="1337664"/>
    <lineage>
        <taxon>Eukaryota</taxon>
        <taxon>Fungi</taxon>
        <taxon>Dikarya</taxon>
        <taxon>Ascomycota</taxon>
        <taxon>Pezizomycotina</taxon>
        <taxon>Sordariomycetes</taxon>
        <taxon>Xylariomycetidae</taxon>
        <taxon>Amphisphaeriales</taxon>
        <taxon>Apiosporaceae</taxon>
        <taxon>Apiospora</taxon>
    </lineage>
</organism>
<sequence>MAAPPQPPESPEESVFSEARDKFLASLSVNDQLMYSPCASSHELLQAVKKLARMTVNQRSGRRHKHKTTQWMSAISKLGKALEPYFKVVELFVSSNPDITDSFPQYQIALEAKLGNKSTELVRKHVGAIYGVLLQIFHAAVRVFTKADGKLKRTPVVIGKLMWTPFDVRFAELTEVLSRHRHTLIEILNVSSAAALSDEVAAASNNRQQTAAEWDRSRDEREAAANERAAAAKERLIANAERHDHSEWRQEISSKLDHIAHNFLLGKQTLNEAEHMDELFTTARKAISSPNYEDSRDIASSMRLDGTSQWVFSTREFQCWSNGPSTPEAEVSSKDGVSFEDGVSSEDEDPFEDELPFRDNVLWITGKPGAGKTVLAASILDHLEQDCPQTQVLYFFFRSQSPDTQSVDAARRALLAQVLWKLRGEVETLDKLAFASERSKSGQAKYTSSVVSELLRLCLPAQAVIVLDGIDECSSSADVLQLIQDILPARPKTRFLLLSRINVPRLKHLVPDHLHLEFSAASVSNDLARFFASELHRLKDQAMLPKAPGSLEPFVQQLVRGADGMFLWARLMINFLESPTMTRQQRVEVIEKVTAPEGLEKLYERIFIFIASTGPRALGLASKCLVWLTREVVPMNSHHLREALVIQQCLGESALLDSIAEFEESVLITCAGLIERYPGPIAHNSLRLVHISIKETLDSLVVNRVWIDQYLSRGLHYIISDIAGAFIDTARCCLLELTKKKAQQTADDEVKSITESANHMANRFVVHAASNMLNYLEEAALSMRSVDNLNVHVRSAIREALTHLLPILSDFVNKPAHLSRWLFEFYKSRPVGHPQRTAMSAFAHWIRRHWYKDMVVDEPLLQVLATFDKELARIVADWGGSLQQRPDIIWDEMASFSNSRLFYNPGSTLVSYQGASAPTALGIWSRPLTTISKTTTSGDMKGVLSIWTTLSLETLRSSHHHDLSVLSQDWVAKYELWSIEAEPRVRFSAELPIDEQDVRLTLKCWLSYPFPEQFWFPTAISDNAQSFSVLKTVFTLRRAGKGGSISGRHNICPDTYSHQTSAPSWTSRVFTIVAFASWSQAAGGMPHWNTYIHMWNFILALGLATSGNLSVDNRAGNDKLIIDSSRASNSDSPLVSLRGSSVMLEKATGDNDCMSAELIRLPTNVRMEHTNLQVSLPREAGNAIGINIDAAPREAYSLSTPMPIPMYIQRDPRFVATYHSPYALGAQGSAPQAAIDSSPGIIPKGKQVGKRTMIDSEIEQQKEEGEKDFNLPCGLFTAEDKQGHNLLWELLAAEEDGKNYGCDLEAEPKGI</sequence>
<dbReference type="RefSeq" id="XP_066661566.1">
    <property type="nucleotide sequence ID" value="XM_066819378.1"/>
</dbReference>
<evidence type="ECO:0000313" key="5">
    <source>
        <dbReference type="Proteomes" id="UP001433268"/>
    </source>
</evidence>
<accession>A0ABR1UVP5</accession>
<evidence type="ECO:0000256" key="1">
    <source>
        <dbReference type="ARBA" id="ARBA00022737"/>
    </source>
</evidence>
<dbReference type="InterPro" id="IPR056884">
    <property type="entry name" value="NPHP3-like_N"/>
</dbReference>
<dbReference type="InterPro" id="IPR027417">
    <property type="entry name" value="P-loop_NTPase"/>
</dbReference>
<dbReference type="Gene3D" id="3.40.50.300">
    <property type="entry name" value="P-loop containing nucleotide triphosphate hydrolases"/>
    <property type="match status" value="1"/>
</dbReference>
<gene>
    <name evidence="4" type="ORF">PG997_015064</name>
</gene>
<proteinExistence type="predicted"/>
<dbReference type="InterPro" id="IPR007111">
    <property type="entry name" value="NACHT_NTPase"/>
</dbReference>
<comment type="caution">
    <text evidence="4">The sequence shown here is derived from an EMBL/GenBank/DDBJ whole genome shotgun (WGS) entry which is preliminary data.</text>
</comment>
<name>A0ABR1UVP5_9PEZI</name>
<feature type="region of interest" description="Disordered" evidence="2">
    <location>
        <begin position="322"/>
        <end position="351"/>
    </location>
</feature>
<evidence type="ECO:0000256" key="2">
    <source>
        <dbReference type="SAM" id="MobiDB-lite"/>
    </source>
</evidence>